<evidence type="ECO:0000256" key="9">
    <source>
        <dbReference type="ARBA" id="ARBA00023180"/>
    </source>
</evidence>
<evidence type="ECO:0000256" key="12">
    <source>
        <dbReference type="RuleBase" id="RU003679"/>
    </source>
</evidence>
<evidence type="ECO:0000256" key="13">
    <source>
        <dbReference type="SAM" id="SignalP"/>
    </source>
</evidence>
<evidence type="ECO:0000259" key="14">
    <source>
        <dbReference type="PROSITE" id="PS50228"/>
    </source>
</evidence>
<dbReference type="PROSITE" id="PS50228">
    <property type="entry name" value="SUEL_LECTIN"/>
    <property type="match status" value="1"/>
</dbReference>
<keyword evidence="8 11" id="KW-0378">Hydrolase</keyword>
<evidence type="ECO:0000313" key="16">
    <source>
        <dbReference type="Proteomes" id="UP001632038"/>
    </source>
</evidence>
<evidence type="ECO:0000256" key="1">
    <source>
        <dbReference type="ARBA" id="ARBA00001412"/>
    </source>
</evidence>
<evidence type="ECO:0000256" key="2">
    <source>
        <dbReference type="ARBA" id="ARBA00004271"/>
    </source>
</evidence>
<evidence type="ECO:0000256" key="7">
    <source>
        <dbReference type="ARBA" id="ARBA00022729"/>
    </source>
</evidence>
<evidence type="ECO:0000256" key="8">
    <source>
        <dbReference type="ARBA" id="ARBA00022801"/>
    </source>
</evidence>
<gene>
    <name evidence="15" type="primary">BGAL16_2</name>
    <name evidence="15" type="ORF">CASFOL_016752</name>
</gene>
<dbReference type="InterPro" id="IPR017853">
    <property type="entry name" value="GH"/>
</dbReference>
<evidence type="ECO:0000256" key="3">
    <source>
        <dbReference type="ARBA" id="ARBA00009809"/>
    </source>
</evidence>
<dbReference type="SUPFAM" id="SSF49785">
    <property type="entry name" value="Galactose-binding domain-like"/>
    <property type="match status" value="2"/>
</dbReference>
<dbReference type="Gene3D" id="2.60.120.740">
    <property type="match status" value="1"/>
</dbReference>
<dbReference type="InterPro" id="IPR001944">
    <property type="entry name" value="Glycoside_Hdrlase_35"/>
</dbReference>
<keyword evidence="7 13" id="KW-0732">Signal</keyword>
<dbReference type="PROSITE" id="PS01182">
    <property type="entry name" value="GLYCOSYL_HYDROL_F35"/>
    <property type="match status" value="1"/>
</dbReference>
<dbReference type="InterPro" id="IPR031330">
    <property type="entry name" value="Gly_Hdrlase_35_cat"/>
</dbReference>
<evidence type="ECO:0000256" key="4">
    <source>
        <dbReference type="ARBA" id="ARBA00012756"/>
    </source>
</evidence>
<dbReference type="AlphaFoldDB" id="A0ABD3DD97"/>
<accession>A0ABD3DD97</accession>
<keyword evidence="6" id="KW-0964">Secreted</keyword>
<keyword evidence="5" id="KW-0052">Apoplast</keyword>
<dbReference type="InterPro" id="IPR043159">
    <property type="entry name" value="Lectin_gal-bd_sf"/>
</dbReference>
<dbReference type="GO" id="GO:0048046">
    <property type="term" value="C:apoplast"/>
    <property type="evidence" value="ECO:0007669"/>
    <property type="project" value="UniProtKB-SubCell"/>
</dbReference>
<protein>
    <recommendedName>
        <fullName evidence="4 11">Beta-galactosidase</fullName>
        <ecNumber evidence="4 11">3.2.1.23</ecNumber>
    </recommendedName>
</protein>
<dbReference type="CDD" id="cd22842">
    <property type="entry name" value="Gal_Rha_Lectin_BGal"/>
    <property type="match status" value="1"/>
</dbReference>
<dbReference type="Proteomes" id="UP001632038">
    <property type="component" value="Unassembled WGS sequence"/>
</dbReference>
<dbReference type="Gene3D" id="3.20.20.80">
    <property type="entry name" value="Glycosidases"/>
    <property type="match status" value="1"/>
</dbReference>
<reference evidence="16" key="1">
    <citation type="journal article" date="2024" name="IScience">
        <title>Strigolactones Initiate the Formation of Haustorium-like Structures in Castilleja.</title>
        <authorList>
            <person name="Buerger M."/>
            <person name="Peterson D."/>
            <person name="Chory J."/>
        </authorList>
    </citation>
    <scope>NUCLEOTIDE SEQUENCE [LARGE SCALE GENOMIC DNA]</scope>
</reference>
<feature type="domain" description="SUEL-type lectin" evidence="14">
    <location>
        <begin position="746"/>
        <end position="832"/>
    </location>
</feature>
<proteinExistence type="inferred from homology"/>
<name>A0ABD3DD97_9LAMI</name>
<feature type="signal peptide" evidence="13">
    <location>
        <begin position="1"/>
        <end position="24"/>
    </location>
</feature>
<keyword evidence="9" id="KW-0325">Glycoprotein</keyword>
<dbReference type="Pfam" id="PF17834">
    <property type="entry name" value="GHD"/>
    <property type="match status" value="1"/>
</dbReference>
<feature type="chain" id="PRO_5044839764" description="Beta-galactosidase" evidence="13">
    <location>
        <begin position="25"/>
        <end position="832"/>
    </location>
</feature>
<dbReference type="InterPro" id="IPR048913">
    <property type="entry name" value="BetaGal_gal-bd"/>
</dbReference>
<comment type="catalytic activity">
    <reaction evidence="1 11">
        <text>Hydrolysis of terminal non-reducing beta-D-galactose residues in beta-D-galactosides.</text>
        <dbReference type="EC" id="3.2.1.23"/>
    </reaction>
</comment>
<dbReference type="InterPro" id="IPR041392">
    <property type="entry name" value="GHD"/>
</dbReference>
<dbReference type="EMBL" id="JAVIJP010000018">
    <property type="protein sequence ID" value="KAL3638845.1"/>
    <property type="molecule type" value="Genomic_DNA"/>
</dbReference>
<dbReference type="PANTHER" id="PTHR23421">
    <property type="entry name" value="BETA-GALACTOSIDASE RELATED"/>
    <property type="match status" value="1"/>
</dbReference>
<dbReference type="FunFam" id="2.60.120.260:FF:000142">
    <property type="entry name" value="Beta-galactosidase"/>
    <property type="match status" value="1"/>
</dbReference>
<dbReference type="PRINTS" id="PR00742">
    <property type="entry name" value="GLHYDRLASE35"/>
</dbReference>
<organism evidence="15 16">
    <name type="scientific">Castilleja foliolosa</name>
    <dbReference type="NCBI Taxonomy" id="1961234"/>
    <lineage>
        <taxon>Eukaryota</taxon>
        <taxon>Viridiplantae</taxon>
        <taxon>Streptophyta</taxon>
        <taxon>Embryophyta</taxon>
        <taxon>Tracheophyta</taxon>
        <taxon>Spermatophyta</taxon>
        <taxon>Magnoliopsida</taxon>
        <taxon>eudicotyledons</taxon>
        <taxon>Gunneridae</taxon>
        <taxon>Pentapetalae</taxon>
        <taxon>asterids</taxon>
        <taxon>lamiids</taxon>
        <taxon>Lamiales</taxon>
        <taxon>Orobanchaceae</taxon>
        <taxon>Pedicularideae</taxon>
        <taxon>Castillejinae</taxon>
        <taxon>Castilleja</taxon>
    </lineage>
</organism>
<dbReference type="Pfam" id="PF01301">
    <property type="entry name" value="Glyco_hydro_35"/>
    <property type="match status" value="1"/>
</dbReference>
<dbReference type="FunFam" id="3.20.20.80:FF:000098">
    <property type="entry name" value="Beta-galactosidase"/>
    <property type="match status" value="1"/>
</dbReference>
<dbReference type="EC" id="3.2.1.23" evidence="4 11"/>
<dbReference type="FunFam" id="2.60.120.740:FF:000002">
    <property type="entry name" value="Beta-galactosidase"/>
    <property type="match status" value="1"/>
</dbReference>
<evidence type="ECO:0000256" key="11">
    <source>
        <dbReference type="RuleBase" id="RU000675"/>
    </source>
</evidence>
<dbReference type="GO" id="GO:0004565">
    <property type="term" value="F:beta-galactosidase activity"/>
    <property type="evidence" value="ECO:0007669"/>
    <property type="project" value="UniProtKB-EC"/>
</dbReference>
<keyword evidence="10 11" id="KW-0326">Glycosidase</keyword>
<keyword evidence="16" id="KW-1185">Reference proteome</keyword>
<dbReference type="FunFam" id="2.60.120.260:FF:000050">
    <property type="entry name" value="Beta-galactosidase"/>
    <property type="match status" value="1"/>
</dbReference>
<comment type="similarity">
    <text evidence="3 12">Belongs to the glycosyl hydrolase 35 family.</text>
</comment>
<dbReference type="InterPro" id="IPR019801">
    <property type="entry name" value="Glyco_hydro_35_CS"/>
</dbReference>
<comment type="subcellular location">
    <subcellularLocation>
        <location evidence="2">Secreted</location>
        <location evidence="2">Extracellular space</location>
        <location evidence="2">Apoplast</location>
    </subcellularLocation>
</comment>
<evidence type="ECO:0000256" key="6">
    <source>
        <dbReference type="ARBA" id="ARBA00022525"/>
    </source>
</evidence>
<dbReference type="Pfam" id="PF21467">
    <property type="entry name" value="BetaGal_gal-bd"/>
    <property type="match status" value="1"/>
</dbReference>
<dbReference type="InterPro" id="IPR008979">
    <property type="entry name" value="Galactose-bd-like_sf"/>
</dbReference>
<evidence type="ECO:0000313" key="15">
    <source>
        <dbReference type="EMBL" id="KAL3638845.1"/>
    </source>
</evidence>
<evidence type="ECO:0000256" key="5">
    <source>
        <dbReference type="ARBA" id="ARBA00022523"/>
    </source>
</evidence>
<dbReference type="Gene3D" id="2.60.120.260">
    <property type="entry name" value="Galactose-binding domain-like"/>
    <property type="match status" value="1"/>
</dbReference>
<dbReference type="InterPro" id="IPR000922">
    <property type="entry name" value="Lectin_gal-bd_dom"/>
</dbReference>
<evidence type="ECO:0000256" key="10">
    <source>
        <dbReference type="ARBA" id="ARBA00023295"/>
    </source>
</evidence>
<dbReference type="SUPFAM" id="SSF51445">
    <property type="entry name" value="(Trans)glycosidases"/>
    <property type="match status" value="1"/>
</dbReference>
<dbReference type="Pfam" id="PF02140">
    <property type="entry name" value="SUEL_Lectin"/>
    <property type="match status" value="1"/>
</dbReference>
<comment type="caution">
    <text evidence="15">The sequence shown here is derived from an EMBL/GenBank/DDBJ whole genome shotgun (WGS) entry which is preliminary data.</text>
</comment>
<sequence>MVGGRWWLWWFGVAVAAVIGGASGGDVTYDGRSLIIDGQRKLLFSGSIHYPRSTPDMWRSLISKAKQGGLDAIDTYVFWNLHETQPGQYDFSGRKDIVRFIKEVKAQGLYVCLRIGPFIESEWSYGGIPFWLHDVPNITFRSDNEPFKFYMQNFTTKIVNMIKSEKLYASQGGPIILSQIENEYQNVEKGFREKGPPYVRWAAAMAVGLKTGVPWVMCKQDDAPDPVINACNGLRCAETFVGPNSPNKPAIWTENWTHFYDLYGNITKIRQAEDIAYQVALFIVKMNGSFINYYMYHGGTNFGRTASSFIITSYYDQAPLDEYGLIRQPKYGHLQELHAAVKLCKQTLLYGRQQNISLGELQQAYVYYGDKGKCAAFLVNTDDRNVSVVRFQKRTYQLAPKSISILPNCKNVAFNTAKVSSQFTTRTRQPAVKLDSPEIWEVYNEVIPVFDDTSMKSNTLLEQMNTTKDVSDYLWYTASYKQKRTDYSYHQSEDSQSVITVKSRGHALRAFVNGELIGSAHGIYRNASFTLETPVALKREINSISLLSNMVGLPDSGAHMELRAAGLQFVSVRKNQTDKDLTNYRSGWGYQVGLLGERLQIYTDKGSNDVQWNNFDSSSRPLKWYKAKLDAPKGTDPVALNLGSMGKGEAWVNGQSLGRYWISFLITDGTPSQTWYHIPRSFLKPRDNLLVLFEEEVGNPLHISVDTVSITKVCGHVSDSHPPPVSSYIRQTLNRNITYRTRKQNRRSQPKVLLHCPPNTNISKITFASFGSPTGNCSSYSVGKCHSINSRAVVESTCLGKNKCSIPWSYKKFGGDPCPGIPKDLLIEAKCQ</sequence>